<dbReference type="GO" id="GO:0004664">
    <property type="term" value="F:prephenate dehydratase activity"/>
    <property type="evidence" value="ECO:0007669"/>
    <property type="project" value="UniProtKB-EC"/>
</dbReference>
<feature type="domain" description="Prephenate dehydratase" evidence="9">
    <location>
        <begin position="20"/>
        <end position="205"/>
    </location>
</feature>
<dbReference type="InterPro" id="IPR045865">
    <property type="entry name" value="ACT-like_dom_sf"/>
</dbReference>
<keyword evidence="11" id="KW-1185">Reference proteome</keyword>
<comment type="catalytic activity">
    <reaction evidence="7">
        <text>prephenate + H(+) = 3-phenylpyruvate + CO2 + H2O</text>
        <dbReference type="Rhea" id="RHEA:21648"/>
        <dbReference type="ChEBI" id="CHEBI:15377"/>
        <dbReference type="ChEBI" id="CHEBI:15378"/>
        <dbReference type="ChEBI" id="CHEBI:16526"/>
        <dbReference type="ChEBI" id="CHEBI:18005"/>
        <dbReference type="ChEBI" id="CHEBI:29934"/>
        <dbReference type="EC" id="4.2.1.51"/>
    </reaction>
</comment>
<organism evidence="10 11">
    <name type="scientific">Galliscardovia ingluviei</name>
    <dbReference type="NCBI Taxonomy" id="1769422"/>
    <lineage>
        <taxon>Bacteria</taxon>
        <taxon>Bacillati</taxon>
        <taxon>Actinomycetota</taxon>
        <taxon>Actinomycetes</taxon>
        <taxon>Bifidobacteriales</taxon>
        <taxon>Bifidobacteriaceae</taxon>
        <taxon>Galliscardovia</taxon>
    </lineage>
</organism>
<dbReference type="SUPFAM" id="SSF55021">
    <property type="entry name" value="ACT-like"/>
    <property type="match status" value="1"/>
</dbReference>
<dbReference type="InterPro" id="IPR008242">
    <property type="entry name" value="Chor_mutase/pphenate_deHydtase"/>
</dbReference>
<accession>A0A8J3AGU3</accession>
<dbReference type="Gene3D" id="3.40.190.10">
    <property type="entry name" value="Periplasmic binding protein-like II"/>
    <property type="match status" value="2"/>
</dbReference>
<proteinExistence type="predicted"/>
<keyword evidence="3" id="KW-0028">Amino-acid biosynthesis</keyword>
<dbReference type="CDD" id="cd04905">
    <property type="entry name" value="ACT_CM-PDT"/>
    <property type="match status" value="1"/>
</dbReference>
<name>A0A8J3AGU3_9BIFI</name>
<keyword evidence="6" id="KW-0456">Lyase</keyword>
<evidence type="ECO:0000259" key="9">
    <source>
        <dbReference type="PROSITE" id="PS51171"/>
    </source>
</evidence>
<evidence type="ECO:0000256" key="2">
    <source>
        <dbReference type="ARBA" id="ARBA00013147"/>
    </source>
</evidence>
<dbReference type="EMBL" id="BMDH01000001">
    <property type="protein sequence ID" value="GGI12600.1"/>
    <property type="molecule type" value="Genomic_DNA"/>
</dbReference>
<dbReference type="PANTHER" id="PTHR21022">
    <property type="entry name" value="PREPHENATE DEHYDRATASE P PROTEIN"/>
    <property type="match status" value="1"/>
</dbReference>
<comment type="pathway">
    <text evidence="1">Amino-acid biosynthesis; L-phenylalanine biosynthesis; phenylpyruvate from prephenate: step 1/1.</text>
</comment>
<evidence type="ECO:0000256" key="8">
    <source>
        <dbReference type="PIRSR" id="PIRSR001500-2"/>
    </source>
</evidence>
<dbReference type="GO" id="GO:0009094">
    <property type="term" value="P:L-phenylalanine biosynthetic process"/>
    <property type="evidence" value="ECO:0007669"/>
    <property type="project" value="UniProtKB-UniPathway"/>
</dbReference>
<feature type="site" description="Essential for prephenate dehydratase activity" evidence="8">
    <location>
        <position position="198"/>
    </location>
</feature>
<evidence type="ECO:0000256" key="1">
    <source>
        <dbReference type="ARBA" id="ARBA00004741"/>
    </source>
</evidence>
<comment type="caution">
    <text evidence="10">The sequence shown here is derived from an EMBL/GenBank/DDBJ whole genome shotgun (WGS) entry which is preliminary data.</text>
</comment>
<evidence type="ECO:0000256" key="6">
    <source>
        <dbReference type="ARBA" id="ARBA00023239"/>
    </source>
</evidence>
<keyword evidence="5" id="KW-0584">Phenylalanine biosynthesis</keyword>
<sequence>MITAKQQTTSTTGDVSDTVPLYFLGPQGSFTHLAARRAVAALAQYHIHVQPQPVETAREIIEQVQTGHGLGIVAWDNTVEGVVVPNLDMLMDAQCAGFLRLSVPITFDAFVTPHTAQLLGDIPLAQVAHTVHAHPHGLAQCNAFIREHQLAAIASASNAAACRDIQDGQVALAPPICAELYDVVPAYQSVQDYDGARTDFLVLAPRTTAISSIARVREQGNSGGNTWESIVACAPLSTGPGVLANLLDTIRDAGLNMTSFMSRPIKGNAGTYSFIITMDAAPWEHSCKAVLQGMIEHGDWVKTLAVYPRGERPNPPVDAWMLPEGGVCSNPSQEGQQPQQQGVEHIVQRALLW</sequence>
<dbReference type="AlphaFoldDB" id="A0A8J3AGU3"/>
<dbReference type="Proteomes" id="UP000619536">
    <property type="component" value="Unassembled WGS sequence"/>
</dbReference>
<protein>
    <recommendedName>
        <fullName evidence="2">prephenate dehydratase</fullName>
        <ecNumber evidence="2">4.2.1.51</ecNumber>
    </recommendedName>
</protein>
<evidence type="ECO:0000313" key="11">
    <source>
        <dbReference type="Proteomes" id="UP000619536"/>
    </source>
</evidence>
<evidence type="ECO:0000256" key="7">
    <source>
        <dbReference type="ARBA" id="ARBA00047848"/>
    </source>
</evidence>
<keyword evidence="4" id="KW-0057">Aromatic amino acid biosynthesis</keyword>
<dbReference type="Pfam" id="PF00800">
    <property type="entry name" value="PDT"/>
    <property type="match status" value="1"/>
</dbReference>
<reference evidence="10" key="1">
    <citation type="journal article" date="2014" name="Int. J. Syst. Evol. Microbiol.">
        <title>Complete genome sequence of Corynebacterium casei LMG S-19264T (=DSM 44701T), isolated from a smear-ripened cheese.</title>
        <authorList>
            <consortium name="US DOE Joint Genome Institute (JGI-PGF)"/>
            <person name="Walter F."/>
            <person name="Albersmeier A."/>
            <person name="Kalinowski J."/>
            <person name="Ruckert C."/>
        </authorList>
    </citation>
    <scope>NUCLEOTIDE SEQUENCE</scope>
    <source>
        <strain evidence="10">CCM 8606</strain>
    </source>
</reference>
<reference evidence="10" key="2">
    <citation type="submission" date="2020-09" db="EMBL/GenBank/DDBJ databases">
        <authorList>
            <person name="Sun Q."/>
            <person name="Sedlacek I."/>
        </authorList>
    </citation>
    <scope>NUCLEOTIDE SEQUENCE</scope>
    <source>
        <strain evidence="10">CCM 8606</strain>
    </source>
</reference>
<evidence type="ECO:0000256" key="3">
    <source>
        <dbReference type="ARBA" id="ARBA00022605"/>
    </source>
</evidence>
<evidence type="ECO:0000256" key="4">
    <source>
        <dbReference type="ARBA" id="ARBA00023141"/>
    </source>
</evidence>
<dbReference type="UniPathway" id="UPA00121">
    <property type="reaction ID" value="UER00345"/>
</dbReference>
<dbReference type="PANTHER" id="PTHR21022:SF19">
    <property type="entry name" value="PREPHENATE DEHYDRATASE-RELATED"/>
    <property type="match status" value="1"/>
</dbReference>
<dbReference type="PROSITE" id="PS51171">
    <property type="entry name" value="PREPHENATE_DEHYDR_3"/>
    <property type="match status" value="1"/>
</dbReference>
<dbReference type="PIRSF" id="PIRSF001500">
    <property type="entry name" value="Chor_mut_pdt_Ppr"/>
    <property type="match status" value="1"/>
</dbReference>
<dbReference type="EC" id="4.2.1.51" evidence="2"/>
<dbReference type="GO" id="GO:0005737">
    <property type="term" value="C:cytoplasm"/>
    <property type="evidence" value="ECO:0007669"/>
    <property type="project" value="TreeGrafter"/>
</dbReference>
<dbReference type="Gene3D" id="3.30.70.260">
    <property type="match status" value="1"/>
</dbReference>
<gene>
    <name evidence="10" type="primary">pheA</name>
    <name evidence="10" type="ORF">GCM10007377_01770</name>
</gene>
<dbReference type="InterPro" id="IPR001086">
    <property type="entry name" value="Preph_deHydtase"/>
</dbReference>
<evidence type="ECO:0000256" key="5">
    <source>
        <dbReference type="ARBA" id="ARBA00023222"/>
    </source>
</evidence>
<evidence type="ECO:0000313" key="10">
    <source>
        <dbReference type="EMBL" id="GGI12600.1"/>
    </source>
</evidence>
<dbReference type="SUPFAM" id="SSF53850">
    <property type="entry name" value="Periplasmic binding protein-like II"/>
    <property type="match status" value="1"/>
</dbReference>